<evidence type="ECO:0000313" key="1">
    <source>
        <dbReference type="EMBL" id="KKL77881.1"/>
    </source>
</evidence>
<dbReference type="EMBL" id="LAZR01023623">
    <property type="protein sequence ID" value="KKL77881.1"/>
    <property type="molecule type" value="Genomic_DNA"/>
</dbReference>
<accession>A0A0F9FHF6</accession>
<organism evidence="1">
    <name type="scientific">marine sediment metagenome</name>
    <dbReference type="NCBI Taxonomy" id="412755"/>
    <lineage>
        <taxon>unclassified sequences</taxon>
        <taxon>metagenomes</taxon>
        <taxon>ecological metagenomes</taxon>
    </lineage>
</organism>
<dbReference type="AlphaFoldDB" id="A0A0F9FHF6"/>
<sequence length="80" mass="9262">MAKKKKKFKVTIDMVYPKPKSKYDDTISEAKRRARHILENNPQGVARIKQLKTNGKSYKSKSSHYWVRSRKTGRVGIVGL</sequence>
<name>A0A0F9FHF6_9ZZZZ</name>
<proteinExistence type="predicted"/>
<reference evidence="1" key="1">
    <citation type="journal article" date="2015" name="Nature">
        <title>Complex archaea that bridge the gap between prokaryotes and eukaryotes.</title>
        <authorList>
            <person name="Spang A."/>
            <person name="Saw J.H."/>
            <person name="Jorgensen S.L."/>
            <person name="Zaremba-Niedzwiedzka K."/>
            <person name="Martijn J."/>
            <person name="Lind A.E."/>
            <person name="van Eijk R."/>
            <person name="Schleper C."/>
            <person name="Guy L."/>
            <person name="Ettema T.J."/>
        </authorList>
    </citation>
    <scope>NUCLEOTIDE SEQUENCE</scope>
</reference>
<comment type="caution">
    <text evidence="1">The sequence shown here is derived from an EMBL/GenBank/DDBJ whole genome shotgun (WGS) entry which is preliminary data.</text>
</comment>
<gene>
    <name evidence="1" type="ORF">LCGC14_2030420</name>
</gene>
<protein>
    <submittedName>
        <fullName evidence="1">Uncharacterized protein</fullName>
    </submittedName>
</protein>